<evidence type="ECO:0000313" key="1">
    <source>
        <dbReference type="EMBL" id="OAM38553.1"/>
    </source>
</evidence>
<accession>A0A1B6VWQ7</accession>
<comment type="caution">
    <text evidence="1">The sequence shown here is derived from an EMBL/GenBank/DDBJ whole genome shotgun (WGS) entry which is preliminary data.</text>
</comment>
<sequence length="72" mass="7812">MAGSGARGASGWRISKGNQKIMKNGDYSLKRIGSNSLGAVDNYWFPHLFTPKVASSALEILARCPTLLRFPT</sequence>
<evidence type="ECO:0000313" key="2">
    <source>
        <dbReference type="Proteomes" id="UP000077726"/>
    </source>
</evidence>
<dbReference type="Proteomes" id="UP000077726">
    <property type="component" value="Unassembled WGS sequence"/>
</dbReference>
<reference evidence="2" key="1">
    <citation type="submission" date="2016-05" db="EMBL/GenBank/DDBJ databases">
        <title>Draft genome of Corynebacterium afermentans subsp. afermentans LCDC 88199T.</title>
        <authorList>
            <person name="Bernier A.-M."/>
            <person name="Bernard K."/>
        </authorList>
    </citation>
    <scope>NUCLEOTIDE SEQUENCE [LARGE SCALE GENOMIC DNA]</scope>
    <source>
        <strain evidence="2">NML130454</strain>
    </source>
</reference>
<organism evidence="1 2">
    <name type="scientific">Eikenella halliae</name>
    <dbReference type="NCBI Taxonomy" id="1795832"/>
    <lineage>
        <taxon>Bacteria</taxon>
        <taxon>Pseudomonadati</taxon>
        <taxon>Pseudomonadota</taxon>
        <taxon>Betaproteobacteria</taxon>
        <taxon>Neisseriales</taxon>
        <taxon>Neisseriaceae</taxon>
        <taxon>Eikenella</taxon>
    </lineage>
</organism>
<name>A0A1B6VWQ7_9NEIS</name>
<keyword evidence="2" id="KW-1185">Reference proteome</keyword>
<protein>
    <submittedName>
        <fullName evidence="1">Uncharacterized protein</fullName>
    </submittedName>
</protein>
<dbReference type="AlphaFoldDB" id="A0A1B6VWQ7"/>
<proteinExistence type="predicted"/>
<dbReference type="EMBL" id="LXSQ01000023">
    <property type="protein sequence ID" value="OAM38553.1"/>
    <property type="molecule type" value="Genomic_DNA"/>
</dbReference>
<gene>
    <name evidence="1" type="ORF">A7Q00_09715</name>
</gene>